<organism evidence="2 3">
    <name type="scientific">Acanthosepion pharaonis</name>
    <name type="common">Pharaoh cuttlefish</name>
    <name type="synonym">Sepia pharaonis</name>
    <dbReference type="NCBI Taxonomy" id="158019"/>
    <lineage>
        <taxon>Eukaryota</taxon>
        <taxon>Metazoa</taxon>
        <taxon>Spiralia</taxon>
        <taxon>Lophotrochozoa</taxon>
        <taxon>Mollusca</taxon>
        <taxon>Cephalopoda</taxon>
        <taxon>Coleoidea</taxon>
        <taxon>Decapodiformes</taxon>
        <taxon>Sepiida</taxon>
        <taxon>Sepiina</taxon>
        <taxon>Sepiidae</taxon>
        <taxon>Acanthosepion</taxon>
    </lineage>
</organism>
<dbReference type="PANTHER" id="PTHR19303:SF73">
    <property type="entry name" value="PROTEIN PDC2"/>
    <property type="match status" value="1"/>
</dbReference>
<feature type="domain" description="DDE-1" evidence="1">
    <location>
        <begin position="1"/>
        <end position="89"/>
    </location>
</feature>
<dbReference type="GO" id="GO:0005634">
    <property type="term" value="C:nucleus"/>
    <property type="evidence" value="ECO:0007669"/>
    <property type="project" value="TreeGrafter"/>
</dbReference>
<dbReference type="Pfam" id="PF03184">
    <property type="entry name" value="DDE_1"/>
    <property type="match status" value="1"/>
</dbReference>
<accession>A0A812C8S5</accession>
<dbReference type="EMBL" id="CAHIKZ030001235">
    <property type="protein sequence ID" value="CAE1257189.1"/>
    <property type="molecule type" value="Genomic_DNA"/>
</dbReference>
<comment type="caution">
    <text evidence="2">The sequence shown here is derived from an EMBL/GenBank/DDBJ whole genome shotgun (WGS) entry which is preliminary data.</text>
</comment>
<name>A0A812C8S5_ACAPH</name>
<dbReference type="InterPro" id="IPR050863">
    <property type="entry name" value="CenT-Element_Derived"/>
</dbReference>
<sequence length="186" mass="20711">MTSQLFTDDMKTLDRKMIAQKSKKIILFLDNATCHNLLPGTNLSNIKLSFMPPNTTSLIQPLDQGIIRSFKAYYRRELVRMQIAAIDATPPKAVVRGGQADNCFEGHAHDEASTFHGQTVNNSKLFKKAGFVIESQAGVEEILDENDQVSQPSGMEQTDFDEFISFDDRTQCYGELTGTDITRGIG</sequence>
<evidence type="ECO:0000313" key="2">
    <source>
        <dbReference type="EMBL" id="CAE1257189.1"/>
    </source>
</evidence>
<dbReference type="GO" id="GO:0003677">
    <property type="term" value="F:DNA binding"/>
    <property type="evidence" value="ECO:0007669"/>
    <property type="project" value="TreeGrafter"/>
</dbReference>
<evidence type="ECO:0000313" key="3">
    <source>
        <dbReference type="Proteomes" id="UP000597762"/>
    </source>
</evidence>
<dbReference type="Proteomes" id="UP000597762">
    <property type="component" value="Unassembled WGS sequence"/>
</dbReference>
<dbReference type="PANTHER" id="PTHR19303">
    <property type="entry name" value="TRANSPOSON"/>
    <property type="match status" value="1"/>
</dbReference>
<dbReference type="InterPro" id="IPR004875">
    <property type="entry name" value="DDE_SF_endonuclease_dom"/>
</dbReference>
<proteinExistence type="predicted"/>
<keyword evidence="3" id="KW-1185">Reference proteome</keyword>
<dbReference type="AlphaFoldDB" id="A0A812C8S5"/>
<protein>
    <recommendedName>
        <fullName evidence="1">DDE-1 domain-containing protein</fullName>
    </recommendedName>
</protein>
<reference evidence="2" key="1">
    <citation type="submission" date="2021-01" db="EMBL/GenBank/DDBJ databases">
        <authorList>
            <person name="Li R."/>
            <person name="Bekaert M."/>
        </authorList>
    </citation>
    <scope>NUCLEOTIDE SEQUENCE</scope>
    <source>
        <strain evidence="2">Farmed</strain>
    </source>
</reference>
<evidence type="ECO:0000259" key="1">
    <source>
        <dbReference type="Pfam" id="PF03184"/>
    </source>
</evidence>
<dbReference type="OrthoDB" id="10064161at2759"/>
<gene>
    <name evidence="2" type="ORF">SPHA_30634</name>
</gene>